<evidence type="ECO:0000313" key="3">
    <source>
        <dbReference type="Proteomes" id="UP000076761"/>
    </source>
</evidence>
<feature type="region of interest" description="Disordered" evidence="1">
    <location>
        <begin position="617"/>
        <end position="662"/>
    </location>
</feature>
<evidence type="ECO:0000256" key="1">
    <source>
        <dbReference type="SAM" id="MobiDB-lite"/>
    </source>
</evidence>
<feature type="compositionally biased region" description="Polar residues" evidence="1">
    <location>
        <begin position="748"/>
        <end position="759"/>
    </location>
</feature>
<feature type="region of interest" description="Disordered" evidence="1">
    <location>
        <begin position="1"/>
        <end position="44"/>
    </location>
</feature>
<feature type="region of interest" description="Disordered" evidence="1">
    <location>
        <begin position="255"/>
        <end position="340"/>
    </location>
</feature>
<accession>A0A165TI34</accession>
<protein>
    <submittedName>
        <fullName evidence="2">Uncharacterized protein</fullName>
    </submittedName>
</protein>
<dbReference type="STRING" id="1314782.A0A165TI34"/>
<dbReference type="AlphaFoldDB" id="A0A165TI34"/>
<feature type="compositionally biased region" description="Polar residues" evidence="1">
    <location>
        <begin position="716"/>
        <end position="725"/>
    </location>
</feature>
<proteinExistence type="predicted"/>
<name>A0A165TI34_9AGAM</name>
<sequence length="787" mass="86816">MKDYVDRGIQTSPFPPVLQVAEKPKTEDVHDSNSRQSLDTGAYSHSFAPDEAELSLFHVDRRSYSYQQLTRRRPSHLKDEGSRIVSFPETEPEYSVKAALEPTTARVVSMPQRQRRRSSVSFSTAVDHSGSMEPSDTSRSEEYLLRKRTRTRTSSHDTPRTPSPPSSPESVVFIANDAQLPEAFLRRKKSVSNGRSSAPDDEGWITWTSSPPRPIPALHGPLSLPYARCPSGAEGTIIEEQDHLPRVIWGLDSGNAHAGHTRSDSASSVQLGSHKESRTTQKVVPPRLQKIQEQQDTARMNASQSFSSNAHTLASHSLKENHRKPLTMLPNLSRSPHREPDTLASIKSAPIQPLRIDEDQVSSPMRWNSSLQQSGQQLSPLDLDELPLEWQAILGDRNLNASGARTNSRDLVHYLKATAPAFVPSRSVEGFYRPGIVVESRASHSQSQHSSHRRLPTIDLTQPQQYLQLALGRQTLLPTPPNSSSPIWSSDFSPYQESLLSPPELAASLLPRLSNNVPIQLGDASINEQLRRALYEHPGAASALGTDNAFSLGSAAQLHGSRNSRSLSTSQRTLSAVREFLNSQINHTRVLSSPQAASSPPRLQVPPNTPLQNLAAARRQEPGQVRPRSITAIPLPPSPTSPETHTNTYGNTKTLSSQQPRSIPLAKLIQRRLSAVPEAEEEATFVREASLSSSPTKSYLEHRSPRTLSAEVPHQIYSTANQTQRKAPMPVPSNVQEARDRRPEASASRGTSRQITPKSDSVRAPAKVSIGSHPVERIDRVFFTFGR</sequence>
<evidence type="ECO:0000313" key="2">
    <source>
        <dbReference type="EMBL" id="KZT26699.1"/>
    </source>
</evidence>
<dbReference type="OrthoDB" id="2573559at2759"/>
<dbReference type="InParanoid" id="A0A165TI34"/>
<feature type="region of interest" description="Disordered" evidence="1">
    <location>
        <begin position="682"/>
        <end position="767"/>
    </location>
</feature>
<feature type="compositionally biased region" description="Basic and acidic residues" evidence="1">
    <location>
        <begin position="22"/>
        <end position="33"/>
    </location>
</feature>
<gene>
    <name evidence="2" type="ORF">NEOLEDRAFT_201284</name>
</gene>
<keyword evidence="3" id="KW-1185">Reference proteome</keyword>
<dbReference type="Proteomes" id="UP000076761">
    <property type="component" value="Unassembled WGS sequence"/>
</dbReference>
<feature type="region of interest" description="Disordered" evidence="1">
    <location>
        <begin position="68"/>
        <end position="170"/>
    </location>
</feature>
<dbReference type="EMBL" id="KV425565">
    <property type="protein sequence ID" value="KZT26699.1"/>
    <property type="molecule type" value="Genomic_DNA"/>
</dbReference>
<organism evidence="2 3">
    <name type="scientific">Neolentinus lepideus HHB14362 ss-1</name>
    <dbReference type="NCBI Taxonomy" id="1314782"/>
    <lineage>
        <taxon>Eukaryota</taxon>
        <taxon>Fungi</taxon>
        <taxon>Dikarya</taxon>
        <taxon>Basidiomycota</taxon>
        <taxon>Agaricomycotina</taxon>
        <taxon>Agaricomycetes</taxon>
        <taxon>Gloeophyllales</taxon>
        <taxon>Gloeophyllaceae</taxon>
        <taxon>Neolentinus</taxon>
    </lineage>
</organism>
<reference evidence="2 3" key="1">
    <citation type="journal article" date="2016" name="Mol. Biol. Evol.">
        <title>Comparative Genomics of Early-Diverging Mushroom-Forming Fungi Provides Insights into the Origins of Lignocellulose Decay Capabilities.</title>
        <authorList>
            <person name="Nagy L.G."/>
            <person name="Riley R."/>
            <person name="Tritt A."/>
            <person name="Adam C."/>
            <person name="Daum C."/>
            <person name="Floudas D."/>
            <person name="Sun H."/>
            <person name="Yadav J.S."/>
            <person name="Pangilinan J."/>
            <person name="Larsson K.H."/>
            <person name="Matsuura K."/>
            <person name="Barry K."/>
            <person name="Labutti K."/>
            <person name="Kuo R."/>
            <person name="Ohm R.A."/>
            <person name="Bhattacharya S.S."/>
            <person name="Shirouzu T."/>
            <person name="Yoshinaga Y."/>
            <person name="Martin F.M."/>
            <person name="Grigoriev I.V."/>
            <person name="Hibbett D.S."/>
        </authorList>
    </citation>
    <scope>NUCLEOTIDE SEQUENCE [LARGE SCALE GENOMIC DNA]</scope>
    <source>
        <strain evidence="2 3">HHB14362 ss-1</strain>
    </source>
</reference>
<feature type="compositionally biased region" description="Polar residues" evidence="1">
    <location>
        <begin position="291"/>
        <end position="315"/>
    </location>
</feature>
<feature type="compositionally biased region" description="Basic and acidic residues" evidence="1">
    <location>
        <begin position="136"/>
        <end position="145"/>
    </location>
</feature>
<feature type="compositionally biased region" description="Polar residues" evidence="1">
    <location>
        <begin position="641"/>
        <end position="661"/>
    </location>
</feature>